<dbReference type="PANTHER" id="PTHR43228:SF1">
    <property type="entry name" value="TWO-COMPONENT RESPONSE REGULATOR ARR22"/>
    <property type="match status" value="1"/>
</dbReference>
<dbReference type="AlphaFoldDB" id="A0A2V5KP86"/>
<dbReference type="SUPFAM" id="SSF52172">
    <property type="entry name" value="CheY-like"/>
    <property type="match status" value="1"/>
</dbReference>
<evidence type="ECO:0000313" key="5">
    <source>
        <dbReference type="Proteomes" id="UP000247476"/>
    </source>
</evidence>
<sequence>MKRILIVDDSAVMRKNLKSILGRAGYEIAAEATNGEEAVRAYAEHKPDLVTMDVTMPVMNGIEAVKRIVASDAQAKIVVISAFDQRSMLFEAMENGASHYMIKPITSEKLLTVVDKLLGPEAEVRAGAEPRMERPSGTDSRYGASPAGDAPQPGADPFAIENRDGKFVVSLNPHRLEEAAASVRTAMQGLLFVKPLAVAFYFRGAASVSETVLVRFAETIDSVLHAGGTAEFIADDEEVVRQLRRSRTDIPASVAAR</sequence>
<dbReference type="SMART" id="SM00448">
    <property type="entry name" value="REC"/>
    <property type="match status" value="1"/>
</dbReference>
<dbReference type="EMBL" id="QJVJ01000008">
    <property type="protein sequence ID" value="PYI52957.1"/>
    <property type="molecule type" value="Genomic_DNA"/>
</dbReference>
<keyword evidence="5" id="KW-1185">Reference proteome</keyword>
<reference evidence="4 5" key="1">
    <citation type="submission" date="2018-05" db="EMBL/GenBank/DDBJ databases">
        <title>Paenibacillus flagellatus sp. nov., isolated from selenium mineral soil.</title>
        <authorList>
            <person name="Dai X."/>
        </authorList>
    </citation>
    <scope>NUCLEOTIDE SEQUENCE [LARGE SCALE GENOMIC DNA]</scope>
    <source>
        <strain evidence="4 5">DXL2</strain>
    </source>
</reference>
<feature type="compositionally biased region" description="Basic and acidic residues" evidence="2">
    <location>
        <begin position="124"/>
        <end position="136"/>
    </location>
</feature>
<feature type="region of interest" description="Disordered" evidence="2">
    <location>
        <begin position="124"/>
        <end position="156"/>
    </location>
</feature>
<feature type="compositionally biased region" description="Low complexity" evidence="2">
    <location>
        <begin position="143"/>
        <end position="156"/>
    </location>
</feature>
<gene>
    <name evidence="4" type="ORF">DLM86_18330</name>
</gene>
<dbReference type="InterPro" id="IPR052048">
    <property type="entry name" value="ST_Response_Regulator"/>
</dbReference>
<dbReference type="PROSITE" id="PS50110">
    <property type="entry name" value="RESPONSE_REGULATORY"/>
    <property type="match status" value="1"/>
</dbReference>
<dbReference type="GO" id="GO:0000160">
    <property type="term" value="P:phosphorelay signal transduction system"/>
    <property type="evidence" value="ECO:0007669"/>
    <property type="project" value="InterPro"/>
</dbReference>
<feature type="domain" description="Response regulatory" evidence="3">
    <location>
        <begin position="3"/>
        <end position="118"/>
    </location>
</feature>
<organism evidence="4 5">
    <name type="scientific">Paenibacillus flagellatus</name>
    <dbReference type="NCBI Taxonomy" id="2211139"/>
    <lineage>
        <taxon>Bacteria</taxon>
        <taxon>Bacillati</taxon>
        <taxon>Bacillota</taxon>
        <taxon>Bacilli</taxon>
        <taxon>Bacillales</taxon>
        <taxon>Paenibacillaceae</taxon>
        <taxon>Paenibacillus</taxon>
    </lineage>
</organism>
<proteinExistence type="predicted"/>
<dbReference type="InterPro" id="IPR011006">
    <property type="entry name" value="CheY-like_superfamily"/>
</dbReference>
<name>A0A2V5KP86_9BACL</name>
<protein>
    <recommendedName>
        <fullName evidence="3">Response regulatory domain-containing protein</fullName>
    </recommendedName>
</protein>
<comment type="caution">
    <text evidence="4">The sequence shown here is derived from an EMBL/GenBank/DDBJ whole genome shotgun (WGS) entry which is preliminary data.</text>
</comment>
<dbReference type="PANTHER" id="PTHR43228">
    <property type="entry name" value="TWO-COMPONENT RESPONSE REGULATOR"/>
    <property type="match status" value="1"/>
</dbReference>
<keyword evidence="1" id="KW-0597">Phosphoprotein</keyword>
<dbReference type="Proteomes" id="UP000247476">
    <property type="component" value="Unassembled WGS sequence"/>
</dbReference>
<dbReference type="OrthoDB" id="1677999at2"/>
<feature type="modified residue" description="4-aspartylphosphate" evidence="1">
    <location>
        <position position="53"/>
    </location>
</feature>
<dbReference type="RefSeq" id="WP_110841506.1">
    <property type="nucleotide sequence ID" value="NZ_QJVJ01000008.1"/>
</dbReference>
<accession>A0A2V5KP86</accession>
<dbReference type="Gene3D" id="3.40.50.2300">
    <property type="match status" value="1"/>
</dbReference>
<evidence type="ECO:0000256" key="1">
    <source>
        <dbReference type="PROSITE-ProRule" id="PRU00169"/>
    </source>
</evidence>
<dbReference type="Pfam" id="PF00072">
    <property type="entry name" value="Response_reg"/>
    <property type="match status" value="1"/>
</dbReference>
<evidence type="ECO:0000256" key="2">
    <source>
        <dbReference type="SAM" id="MobiDB-lite"/>
    </source>
</evidence>
<evidence type="ECO:0000313" key="4">
    <source>
        <dbReference type="EMBL" id="PYI52957.1"/>
    </source>
</evidence>
<evidence type="ECO:0000259" key="3">
    <source>
        <dbReference type="PROSITE" id="PS50110"/>
    </source>
</evidence>
<dbReference type="InterPro" id="IPR001789">
    <property type="entry name" value="Sig_transdc_resp-reg_receiver"/>
</dbReference>